<dbReference type="SMART" id="SM00382">
    <property type="entry name" value="AAA"/>
    <property type="match status" value="2"/>
</dbReference>
<dbReference type="InterPro" id="IPR036640">
    <property type="entry name" value="ABC1_TM_sf"/>
</dbReference>
<dbReference type="OrthoDB" id="6500128at2759"/>
<feature type="transmembrane region" description="Helical" evidence="10">
    <location>
        <begin position="835"/>
        <end position="861"/>
    </location>
</feature>
<feature type="domain" description="ABC transmembrane type-1" evidence="12">
    <location>
        <begin position="839"/>
        <end position="1099"/>
    </location>
</feature>
<dbReference type="PROSITE" id="PS50929">
    <property type="entry name" value="ABC_TM1F"/>
    <property type="match status" value="2"/>
</dbReference>
<dbReference type="Gene3D" id="3.40.50.300">
    <property type="entry name" value="P-loop containing nucleotide triphosphate hydrolases"/>
    <property type="match status" value="2"/>
</dbReference>
<dbReference type="FunFam" id="3.40.50.300:FF:000997">
    <property type="entry name" value="Multidrug resistance-associated protein 1"/>
    <property type="match status" value="1"/>
</dbReference>
<feature type="compositionally biased region" description="Basic and acidic residues" evidence="9">
    <location>
        <begin position="765"/>
        <end position="781"/>
    </location>
</feature>
<dbReference type="InterPro" id="IPR003593">
    <property type="entry name" value="AAA+_ATPase"/>
</dbReference>
<feature type="compositionally biased region" description="Polar residues" evidence="9">
    <location>
        <begin position="44"/>
        <end position="55"/>
    </location>
</feature>
<evidence type="ECO:0000256" key="4">
    <source>
        <dbReference type="ARBA" id="ARBA00022737"/>
    </source>
</evidence>
<dbReference type="CDD" id="cd03250">
    <property type="entry name" value="ABCC_MRP_domain1"/>
    <property type="match status" value="1"/>
</dbReference>
<evidence type="ECO:0000259" key="11">
    <source>
        <dbReference type="PROSITE" id="PS50893"/>
    </source>
</evidence>
<dbReference type="FunFam" id="1.20.1560.10:FF:000013">
    <property type="entry name" value="ABC transporter C family member 2"/>
    <property type="match status" value="1"/>
</dbReference>
<dbReference type="GO" id="GO:0005524">
    <property type="term" value="F:ATP binding"/>
    <property type="evidence" value="ECO:0007669"/>
    <property type="project" value="UniProtKB-KW"/>
</dbReference>
<keyword evidence="8 10" id="KW-0472">Membrane</keyword>
<accession>A0A8H3G881</accession>
<proteinExistence type="predicted"/>
<dbReference type="CDD" id="cd03244">
    <property type="entry name" value="ABCC_MRP_domain2"/>
    <property type="match status" value="1"/>
</dbReference>
<dbReference type="GO" id="GO:0140359">
    <property type="term" value="F:ABC-type transporter activity"/>
    <property type="evidence" value="ECO:0007669"/>
    <property type="project" value="InterPro"/>
</dbReference>
<sequence>MGSNDGVRPPANTPGEEISVDAAFKDLEKAIDMTDPYGGATLPGTPTSTPDSDSILSIPGNGESIPDNGPTEQRKEAFRSDSMQELCNRIEDQSARATLQSREQRANWFSRLTFHWVSSLIWKGYRRPLLSNDIPLVHPNRQSQGLAMAVEEAFRRECTTGNKSALFSALYSVFKREFIIGGVCRGLADVLLVLTPYTLRYLIKFAEDSYVAGRERTTGPPVWHGIAYLAAVIIMLSIQTLTHNYFWYLLGVIGGESRAVLTAAIFDKAMRVEGRGRAATVKGQQPNEINTKHNTSSEDIEDSSTAHLTNLLSVDCARVAQGAPRIHFLWTAPLSIVLAITLLIVNLHTAALAGFALLFIGFIVLMTAVRVLFRKRKAIDKVTEARVSLTEEVLNGIRFAKYHGWTERFVERILDLRGREIRQLRRYTAVRTAVGTISQSLPALTATLAFITYALTDSALSPSIVFSSSALFVSLRTPLIYLPTALQGCSDSAAALRRIQKYLLTEEIEDYPFNSELEPAAEVRRATFAWDLSEEVDATEKHSDANIISLPTGEMARTQFQLKQIDLTIRRGELLAVIGSVGSGKSSLISALAGDMTKVYGDVAWGTSYATCPQQPWIFNATVRENITFGSKFPFSVSWYNTVLQACSLTRDLDLLQHGDRTVLGERGIVLSGGQKQRISLARAMYSEKDVVLLDDPLSAVDANVGRAILDNAICGQMAARTRVLCTHDMQMLHRCDRILWLEQGRVRALGTYQDLMRNSPDFPRLLRDSEDSSEDDERKSQRLPGVEQRGLEKSDGEGEMHRESADSLIQGEKQTAKSVSWSVYGALFGPLSRVLLIVFGLPMLLVGSASMVLTQLWLAWWSQLHFHLERNTYIGIYVALALSQVLGLFLFGLIMGLRCNHSSQILHNKAVQRLLHAPIWYFDTTPLGRHIDRISSDVEAIDFHLPEALRMLFVSTFGLSAMFALIIAYFHWFGIAVGILVLILVSLAIYCRATAREVKRHESVFRSVVFARFMEGLSGISTLRTYSMQSTFLLKILNAADDTNSATFTTLSVQRWLGLRQDAATIVLVLVMGILVIVDRHSQEPSISGLVLSLMLANVQVIQVVVREWSDVESAMNSTERLHAYASTLPQEPDDASILPAKEWPQRGEVHFFDTRMRYRPGLPEALKGVDLHIRSGEHVAIVGRTGAGKSSIVNSLFRLTEVSGGYISIDGNNIAHVPLQYLRGGALSIIPQESLLFSGTVRSNLDPFDEHTDEDIWHALRTAGLDRTLYPSDVVHGQGLNMSLGERQLLALARVLMRDTRILVCDEATAALDTETDEYIQRIMHRAFRNRTVLCIAHRLRTVLWYDRICVMDAGQVAELGTPLELFRTKDGIFRQMCMGLGITEEQILSAADMGDEVDKAPLVKQEMREDKAPEIQMKFPSPSIDFDLDSLAAIEEDFVAPEIEPVVHVRKRSRPARRFRPSSIYSSSIASWTEWERSQRTSVGLDSFVR</sequence>
<dbReference type="PROSITE" id="PS00211">
    <property type="entry name" value="ABC_TRANSPORTER_1"/>
    <property type="match status" value="2"/>
</dbReference>
<dbReference type="SUPFAM" id="SSF52540">
    <property type="entry name" value="P-loop containing nucleoside triphosphate hydrolases"/>
    <property type="match status" value="2"/>
</dbReference>
<reference evidence="13" key="1">
    <citation type="submission" date="2021-03" db="EMBL/GenBank/DDBJ databases">
        <authorList>
            <person name="Tagirdzhanova G."/>
        </authorList>
    </citation>
    <scope>NUCLEOTIDE SEQUENCE</scope>
</reference>
<evidence type="ECO:0000256" key="9">
    <source>
        <dbReference type="SAM" id="MobiDB-lite"/>
    </source>
</evidence>
<dbReference type="InterPro" id="IPR011527">
    <property type="entry name" value="ABC1_TM_dom"/>
</dbReference>
<keyword evidence="2" id="KW-0813">Transport</keyword>
<dbReference type="Proteomes" id="UP000664534">
    <property type="component" value="Unassembled WGS sequence"/>
</dbReference>
<dbReference type="PANTHER" id="PTHR24223">
    <property type="entry name" value="ATP-BINDING CASSETTE SUB-FAMILY C"/>
    <property type="match status" value="1"/>
</dbReference>
<dbReference type="Gene3D" id="1.20.1560.10">
    <property type="entry name" value="ABC transporter type 1, transmembrane domain"/>
    <property type="match status" value="2"/>
</dbReference>
<name>A0A8H3G881_9LECA</name>
<evidence type="ECO:0000256" key="2">
    <source>
        <dbReference type="ARBA" id="ARBA00022448"/>
    </source>
</evidence>
<dbReference type="GO" id="GO:0016887">
    <property type="term" value="F:ATP hydrolysis activity"/>
    <property type="evidence" value="ECO:0007669"/>
    <property type="project" value="InterPro"/>
</dbReference>
<dbReference type="FunFam" id="3.40.50.300:FF:000630">
    <property type="entry name" value="ATP-binding cassette (ABC) transporter, putative"/>
    <property type="match status" value="1"/>
</dbReference>
<keyword evidence="4" id="KW-0677">Repeat</keyword>
<evidence type="ECO:0000256" key="3">
    <source>
        <dbReference type="ARBA" id="ARBA00022692"/>
    </source>
</evidence>
<comment type="caution">
    <text evidence="13">The sequence shown here is derived from an EMBL/GenBank/DDBJ whole genome shotgun (WGS) entry which is preliminary data.</text>
</comment>
<feature type="transmembrane region" description="Helical" evidence="10">
    <location>
        <begin position="1064"/>
        <end position="1082"/>
    </location>
</feature>
<feature type="region of interest" description="Disordered" evidence="9">
    <location>
        <begin position="1"/>
        <end position="20"/>
    </location>
</feature>
<comment type="subcellular location">
    <subcellularLocation>
        <location evidence="1">Membrane</location>
        <topology evidence="1">Multi-pass membrane protein</topology>
    </subcellularLocation>
</comment>
<keyword evidence="3 10" id="KW-0812">Transmembrane</keyword>
<dbReference type="InterPro" id="IPR017871">
    <property type="entry name" value="ABC_transporter-like_CS"/>
</dbReference>
<evidence type="ECO:0000313" key="14">
    <source>
        <dbReference type="Proteomes" id="UP000664534"/>
    </source>
</evidence>
<keyword evidence="6" id="KW-0067">ATP-binding</keyword>
<keyword evidence="14" id="KW-1185">Reference proteome</keyword>
<dbReference type="CDD" id="cd18597">
    <property type="entry name" value="ABC_6TM_YOR1_D1_like"/>
    <property type="match status" value="1"/>
</dbReference>
<dbReference type="GO" id="GO:0016020">
    <property type="term" value="C:membrane"/>
    <property type="evidence" value="ECO:0007669"/>
    <property type="project" value="UniProtKB-SubCell"/>
</dbReference>
<dbReference type="EMBL" id="CAJPDT010000101">
    <property type="protein sequence ID" value="CAF9937635.1"/>
    <property type="molecule type" value="Genomic_DNA"/>
</dbReference>
<dbReference type="PANTHER" id="PTHR24223:SF464">
    <property type="entry name" value="ABC-TYPE TRANSPORTER CICA"/>
    <property type="match status" value="1"/>
</dbReference>
<dbReference type="InterPro" id="IPR050173">
    <property type="entry name" value="ABC_transporter_C-like"/>
</dbReference>
<evidence type="ECO:0000313" key="13">
    <source>
        <dbReference type="EMBL" id="CAF9937635.1"/>
    </source>
</evidence>
<evidence type="ECO:0000256" key="1">
    <source>
        <dbReference type="ARBA" id="ARBA00004141"/>
    </source>
</evidence>
<evidence type="ECO:0000259" key="12">
    <source>
        <dbReference type="PROSITE" id="PS50929"/>
    </source>
</evidence>
<evidence type="ECO:0000256" key="10">
    <source>
        <dbReference type="SAM" id="Phobius"/>
    </source>
</evidence>
<evidence type="ECO:0000256" key="8">
    <source>
        <dbReference type="ARBA" id="ARBA00023136"/>
    </source>
</evidence>
<feature type="transmembrane region" description="Helical" evidence="10">
    <location>
        <begin position="873"/>
        <end position="898"/>
    </location>
</feature>
<feature type="compositionally biased region" description="Basic and acidic residues" evidence="9">
    <location>
        <begin position="790"/>
        <end position="806"/>
    </location>
</feature>
<feature type="domain" description="ABC transmembrane type-1" evidence="12">
    <location>
        <begin position="179"/>
        <end position="491"/>
    </location>
</feature>
<organism evidence="13 14">
    <name type="scientific">Imshaugia aleurites</name>
    <dbReference type="NCBI Taxonomy" id="172621"/>
    <lineage>
        <taxon>Eukaryota</taxon>
        <taxon>Fungi</taxon>
        <taxon>Dikarya</taxon>
        <taxon>Ascomycota</taxon>
        <taxon>Pezizomycotina</taxon>
        <taxon>Lecanoromycetes</taxon>
        <taxon>OSLEUM clade</taxon>
        <taxon>Lecanoromycetidae</taxon>
        <taxon>Lecanorales</taxon>
        <taxon>Lecanorineae</taxon>
        <taxon>Parmeliaceae</taxon>
        <taxon>Imshaugia</taxon>
    </lineage>
</organism>
<feature type="domain" description="ABC transporter" evidence="11">
    <location>
        <begin position="1151"/>
        <end position="1381"/>
    </location>
</feature>
<evidence type="ECO:0000256" key="5">
    <source>
        <dbReference type="ARBA" id="ARBA00022741"/>
    </source>
</evidence>
<dbReference type="GO" id="GO:0005737">
    <property type="term" value="C:cytoplasm"/>
    <property type="evidence" value="ECO:0007669"/>
    <property type="project" value="UniProtKB-ARBA"/>
</dbReference>
<dbReference type="Pfam" id="PF00005">
    <property type="entry name" value="ABC_tran"/>
    <property type="match status" value="2"/>
</dbReference>
<gene>
    <name evidence="13" type="ORF">IMSHALPRED_000486</name>
</gene>
<feature type="region of interest" description="Disordered" evidence="9">
    <location>
        <begin position="33"/>
        <end position="74"/>
    </location>
</feature>
<feature type="transmembrane region" description="Helical" evidence="10">
    <location>
        <begin position="976"/>
        <end position="994"/>
    </location>
</feature>
<keyword evidence="7 10" id="KW-1133">Transmembrane helix</keyword>
<evidence type="ECO:0000256" key="6">
    <source>
        <dbReference type="ARBA" id="ARBA00022840"/>
    </source>
</evidence>
<dbReference type="Pfam" id="PF00664">
    <property type="entry name" value="ABC_membrane"/>
    <property type="match status" value="2"/>
</dbReference>
<feature type="region of interest" description="Disordered" evidence="9">
    <location>
        <begin position="764"/>
        <end position="812"/>
    </location>
</feature>
<dbReference type="InterPro" id="IPR027417">
    <property type="entry name" value="P-loop_NTPase"/>
</dbReference>
<dbReference type="SUPFAM" id="SSF90123">
    <property type="entry name" value="ABC transporter transmembrane region"/>
    <property type="match status" value="2"/>
</dbReference>
<dbReference type="CDD" id="cd18606">
    <property type="entry name" value="ABC_6TM_YOR1_D2_like"/>
    <property type="match status" value="1"/>
</dbReference>
<feature type="transmembrane region" description="Helical" evidence="10">
    <location>
        <begin position="351"/>
        <end position="373"/>
    </location>
</feature>
<feature type="transmembrane region" description="Helical" evidence="10">
    <location>
        <begin position="328"/>
        <end position="345"/>
    </location>
</feature>
<evidence type="ECO:0008006" key="15">
    <source>
        <dbReference type="Google" id="ProtNLM"/>
    </source>
</evidence>
<dbReference type="PROSITE" id="PS50893">
    <property type="entry name" value="ABC_TRANSPORTER_2"/>
    <property type="match status" value="2"/>
</dbReference>
<feature type="transmembrane region" description="Helical" evidence="10">
    <location>
        <begin position="222"/>
        <end position="239"/>
    </location>
</feature>
<keyword evidence="5" id="KW-0547">Nucleotide-binding</keyword>
<feature type="domain" description="ABC transporter" evidence="11">
    <location>
        <begin position="545"/>
        <end position="769"/>
    </location>
</feature>
<evidence type="ECO:0000256" key="7">
    <source>
        <dbReference type="ARBA" id="ARBA00022989"/>
    </source>
</evidence>
<protein>
    <recommendedName>
        <fullName evidence="15">P-loop containing nucleoside triphosphate hydrolase protein</fullName>
    </recommendedName>
</protein>
<dbReference type="InterPro" id="IPR003439">
    <property type="entry name" value="ABC_transporter-like_ATP-bd"/>
</dbReference>